<dbReference type="PATRIC" id="fig|134601.6.peg.2737"/>
<dbReference type="STRING" id="134601.AFA91_13200"/>
<dbReference type="InterPro" id="IPR004360">
    <property type="entry name" value="Glyas_Fos-R_dOase_dom"/>
</dbReference>
<accession>A0A0K0X5D2</accession>
<reference evidence="3 4" key="1">
    <citation type="submission" date="2015-07" db="EMBL/GenBank/DDBJ databases">
        <title>Complete genome sequence of Mycobacterium goodii X7B, a facultative thermophilic biodesulfurizing bacterium.</title>
        <authorList>
            <person name="Yu B."/>
            <person name="Li F."/>
            <person name="Xu P."/>
        </authorList>
    </citation>
    <scope>NUCLEOTIDE SEQUENCE [LARGE SCALE GENOMIC DNA]</scope>
    <source>
        <strain evidence="3 4">X7B</strain>
    </source>
</reference>
<dbReference type="GO" id="GO:0046872">
    <property type="term" value="F:metal ion binding"/>
    <property type="evidence" value="ECO:0007669"/>
    <property type="project" value="UniProtKB-KW"/>
</dbReference>
<name>A0A0K0X5D2_MYCGD</name>
<dbReference type="Proteomes" id="UP000062255">
    <property type="component" value="Chromosome"/>
</dbReference>
<dbReference type="GO" id="GO:0046491">
    <property type="term" value="P:L-methylmalonyl-CoA metabolic process"/>
    <property type="evidence" value="ECO:0007669"/>
    <property type="project" value="TreeGrafter"/>
</dbReference>
<feature type="domain" description="VOC" evidence="2">
    <location>
        <begin position="9"/>
        <end position="137"/>
    </location>
</feature>
<evidence type="ECO:0000313" key="4">
    <source>
        <dbReference type="Proteomes" id="UP000062255"/>
    </source>
</evidence>
<dbReference type="Gene3D" id="3.10.180.10">
    <property type="entry name" value="2,3-Dihydroxybiphenyl 1,2-Dioxygenase, domain 1"/>
    <property type="match status" value="1"/>
</dbReference>
<keyword evidence="1" id="KW-0479">Metal-binding</keyword>
<dbReference type="RefSeq" id="WP_049745105.1">
    <property type="nucleotide sequence ID" value="NZ_CP012150.1"/>
</dbReference>
<dbReference type="InterPro" id="IPR037523">
    <property type="entry name" value="VOC_core"/>
</dbReference>
<dbReference type="PANTHER" id="PTHR43048:SF3">
    <property type="entry name" value="METHYLMALONYL-COA EPIMERASE, MITOCHONDRIAL"/>
    <property type="match status" value="1"/>
</dbReference>
<proteinExistence type="predicted"/>
<evidence type="ECO:0000313" key="3">
    <source>
        <dbReference type="EMBL" id="AKS32675.1"/>
    </source>
</evidence>
<sequence>MSETVDDLAFDNVAVAVTDMDQSIAWYKRVFGFEVAYRTYSTAVQADFVLLEIRGLRIELLSKPAIERSPEITPESLLSVSGLKAIVFRTRDLEAVTARFERLDLTFVWKLRSISADGLRATMIRDPDGNLINVLSYPDTR</sequence>
<evidence type="ECO:0000259" key="2">
    <source>
        <dbReference type="PROSITE" id="PS51819"/>
    </source>
</evidence>
<dbReference type="Pfam" id="PF00903">
    <property type="entry name" value="Glyoxalase"/>
    <property type="match status" value="1"/>
</dbReference>
<dbReference type="SUPFAM" id="SSF54593">
    <property type="entry name" value="Glyoxalase/Bleomycin resistance protein/Dihydroxybiphenyl dioxygenase"/>
    <property type="match status" value="1"/>
</dbReference>
<dbReference type="InterPro" id="IPR029068">
    <property type="entry name" value="Glyas_Bleomycin-R_OHBP_Dase"/>
</dbReference>
<dbReference type="KEGG" id="mgo:AFA91_13200"/>
<dbReference type="GO" id="GO:0004493">
    <property type="term" value="F:methylmalonyl-CoA epimerase activity"/>
    <property type="evidence" value="ECO:0007669"/>
    <property type="project" value="TreeGrafter"/>
</dbReference>
<organism evidence="3 4">
    <name type="scientific">Mycolicibacterium goodii</name>
    <name type="common">Mycobacterium goodii</name>
    <dbReference type="NCBI Taxonomy" id="134601"/>
    <lineage>
        <taxon>Bacteria</taxon>
        <taxon>Bacillati</taxon>
        <taxon>Actinomycetota</taxon>
        <taxon>Actinomycetes</taxon>
        <taxon>Mycobacteriales</taxon>
        <taxon>Mycobacteriaceae</taxon>
        <taxon>Mycolicibacterium</taxon>
    </lineage>
</organism>
<dbReference type="InterPro" id="IPR051785">
    <property type="entry name" value="MMCE/EMCE_epimerase"/>
</dbReference>
<dbReference type="AlphaFoldDB" id="A0A0K0X5D2"/>
<gene>
    <name evidence="3" type="ORF">AFA91_13200</name>
</gene>
<dbReference type="EMBL" id="CP012150">
    <property type="protein sequence ID" value="AKS32675.1"/>
    <property type="molecule type" value="Genomic_DNA"/>
</dbReference>
<dbReference type="PROSITE" id="PS51819">
    <property type="entry name" value="VOC"/>
    <property type="match status" value="1"/>
</dbReference>
<evidence type="ECO:0000256" key="1">
    <source>
        <dbReference type="ARBA" id="ARBA00022723"/>
    </source>
</evidence>
<protein>
    <recommendedName>
        <fullName evidence="2">VOC domain-containing protein</fullName>
    </recommendedName>
</protein>
<dbReference type="PANTHER" id="PTHR43048">
    <property type="entry name" value="METHYLMALONYL-COA EPIMERASE"/>
    <property type="match status" value="1"/>
</dbReference>